<name>A0A3N3ZZB3_9MICC</name>
<sequence>MPAAQRIGIVGTGMGGLTLATMLARAGIAVDILEQASGPSALGSGLTLRGNAVRVLRELDVLDELLEHGYAFNDLALRAPGPDATVLVVMDDMRVGGEDLPATIGIYRPELNEIVRRRAEEAGVTFRYRAKVVAVEQDPESVQVTAEDGTTYTYDVVIGADGLNSTVREAIGITERPEPTGMGIWRTFVPRPEEVVRTDLYYGGPAFIAGYCPTGDSMMYAYLVEAAQERDLAEGPEIMAELAAGYGGPWVEIREHIKNDARVNYTHFTQHLIEGDWHRGRVVLIGDAAHSCPPTIAQGAAMAIEDAAVLARELIAAEAFDEESFRSFRDQRVPRARVVVENSVQLGQWMLDGKRDGDVPGLMHEVDSTVRVPV</sequence>
<dbReference type="GO" id="GO:0071949">
    <property type="term" value="F:FAD binding"/>
    <property type="evidence" value="ECO:0007669"/>
    <property type="project" value="InterPro"/>
</dbReference>
<dbReference type="Gene3D" id="3.50.50.60">
    <property type="entry name" value="FAD/NAD(P)-binding domain"/>
    <property type="match status" value="1"/>
</dbReference>
<dbReference type="Proteomes" id="UP000270616">
    <property type="component" value="Unassembled WGS sequence"/>
</dbReference>
<feature type="domain" description="FAD-binding" evidence="3">
    <location>
        <begin position="7"/>
        <end position="343"/>
    </location>
</feature>
<comment type="caution">
    <text evidence="4">The sequence shown here is derived from an EMBL/GenBank/DDBJ whole genome shotgun (WGS) entry which is preliminary data.</text>
</comment>
<dbReference type="PRINTS" id="PR00420">
    <property type="entry name" value="RNGMNOXGNASE"/>
</dbReference>
<dbReference type="SUPFAM" id="SSF51905">
    <property type="entry name" value="FAD/NAD(P)-binding domain"/>
    <property type="match status" value="1"/>
</dbReference>
<dbReference type="InterPro" id="IPR036188">
    <property type="entry name" value="FAD/NAD-bd_sf"/>
</dbReference>
<dbReference type="InterPro" id="IPR050493">
    <property type="entry name" value="FAD-dep_Monooxygenase_BioMet"/>
</dbReference>
<dbReference type="EMBL" id="RKMF01000003">
    <property type="protein sequence ID" value="ROZ64330.1"/>
    <property type="molecule type" value="Genomic_DNA"/>
</dbReference>
<dbReference type="RefSeq" id="WP_123824431.1">
    <property type="nucleotide sequence ID" value="NZ_RKMF01000003.1"/>
</dbReference>
<gene>
    <name evidence="4" type="ORF">EDL96_03485</name>
</gene>
<dbReference type="Pfam" id="PF01494">
    <property type="entry name" value="FAD_binding_3"/>
    <property type="match status" value="1"/>
</dbReference>
<evidence type="ECO:0000259" key="3">
    <source>
        <dbReference type="Pfam" id="PF01494"/>
    </source>
</evidence>
<dbReference type="OrthoDB" id="9791689at2"/>
<dbReference type="NCBIfam" id="NF005313">
    <property type="entry name" value="PRK06847.1"/>
    <property type="match status" value="1"/>
</dbReference>
<evidence type="ECO:0000256" key="2">
    <source>
        <dbReference type="ARBA" id="ARBA00023033"/>
    </source>
</evidence>
<protein>
    <submittedName>
        <fullName evidence="4">2-polyprenyl-6-methoxyphenol hydroxylase</fullName>
    </submittedName>
</protein>
<reference evidence="4 5" key="1">
    <citation type="submission" date="2018-10" db="EMBL/GenBank/DDBJ databases">
        <title>Kocuria sp. M5W7-7, whole genome shotgun sequence.</title>
        <authorList>
            <person name="Tuo L."/>
        </authorList>
    </citation>
    <scope>NUCLEOTIDE SEQUENCE [LARGE SCALE GENOMIC DNA]</scope>
    <source>
        <strain evidence="4 5">M5W7-7</strain>
    </source>
</reference>
<evidence type="ECO:0000313" key="5">
    <source>
        <dbReference type="Proteomes" id="UP000270616"/>
    </source>
</evidence>
<dbReference type="AlphaFoldDB" id="A0A3N3ZZB3"/>
<dbReference type="InterPro" id="IPR002938">
    <property type="entry name" value="FAD-bd"/>
</dbReference>
<accession>A0A3N3ZZB3</accession>
<keyword evidence="2" id="KW-0503">Monooxygenase</keyword>
<evidence type="ECO:0000256" key="1">
    <source>
        <dbReference type="ARBA" id="ARBA00023002"/>
    </source>
</evidence>
<dbReference type="GO" id="GO:0004497">
    <property type="term" value="F:monooxygenase activity"/>
    <property type="evidence" value="ECO:0007669"/>
    <property type="project" value="UniProtKB-KW"/>
</dbReference>
<dbReference type="PANTHER" id="PTHR13789">
    <property type="entry name" value="MONOOXYGENASE"/>
    <property type="match status" value="1"/>
</dbReference>
<proteinExistence type="predicted"/>
<evidence type="ECO:0000313" key="4">
    <source>
        <dbReference type="EMBL" id="ROZ64330.1"/>
    </source>
</evidence>
<organism evidence="4 5">
    <name type="scientific">Kocuria soli</name>
    <dbReference type="NCBI Taxonomy" id="2485125"/>
    <lineage>
        <taxon>Bacteria</taxon>
        <taxon>Bacillati</taxon>
        <taxon>Actinomycetota</taxon>
        <taxon>Actinomycetes</taxon>
        <taxon>Micrococcales</taxon>
        <taxon>Micrococcaceae</taxon>
        <taxon>Kocuria</taxon>
    </lineage>
</organism>
<keyword evidence="5" id="KW-1185">Reference proteome</keyword>
<keyword evidence="1" id="KW-0560">Oxidoreductase</keyword>
<dbReference type="PANTHER" id="PTHR13789:SF309">
    <property type="entry name" value="PUTATIVE (AFU_ORTHOLOGUE AFUA_6G14510)-RELATED"/>
    <property type="match status" value="1"/>
</dbReference>